<dbReference type="InterPro" id="IPR015424">
    <property type="entry name" value="PyrdxlP-dep_Trfase"/>
</dbReference>
<dbReference type="RefSeq" id="WP_267565428.1">
    <property type="nucleotide sequence ID" value="NZ_JAPNTZ010000008.1"/>
</dbReference>
<accession>A0ABT4B3I6</accession>
<organism evidence="6 7">
    <name type="scientific">Paractinoplanes pyxinae</name>
    <dbReference type="NCBI Taxonomy" id="2997416"/>
    <lineage>
        <taxon>Bacteria</taxon>
        <taxon>Bacillati</taxon>
        <taxon>Actinomycetota</taxon>
        <taxon>Actinomycetes</taxon>
        <taxon>Micromonosporales</taxon>
        <taxon>Micromonosporaceae</taxon>
        <taxon>Paractinoplanes</taxon>
    </lineage>
</organism>
<dbReference type="Pfam" id="PF00155">
    <property type="entry name" value="Aminotran_1_2"/>
    <property type="match status" value="1"/>
</dbReference>
<gene>
    <name evidence="6" type="ORF">OWR29_23930</name>
</gene>
<dbReference type="PANTHER" id="PTHR42790:SF19">
    <property type="entry name" value="KYNURENINE_ALPHA-AMINOADIPATE AMINOTRANSFERASE, MITOCHONDRIAL"/>
    <property type="match status" value="1"/>
</dbReference>
<evidence type="ECO:0000256" key="2">
    <source>
        <dbReference type="ARBA" id="ARBA00022576"/>
    </source>
</evidence>
<sequence length="360" mass="38515">MTVVQFEHRPGLLDLGWGHPRPESLPLDEWARAGAESIATYGWQALTYGHAPGPAPLIDWLCSHVGDATADQTFVTAGASHGLALLTQVLTEPGDVVLVDSPTYHLAFKIFEDHGVRLVPAPTDEHGLLPAETAALASSLDAVFLYLVPTFGNPTGLSLPPDRRRELVCQGLTIVEDDTYRELYYGDAPPPALWRLAEEEGVIRLGSFAKTVAPGLRLGWINASPFLIDRLSRLGYVHSGGGVNHSVAMTMATFGTSGAYGRHVASLRSVYREQRDALASALDVTPPEGGWFVWLPLPAGVDADELLPVAERHGTSFVPGTAFYTEGCGGSDHVRLSFSHLAPAELTEAAGYLMSSIVSA</sequence>
<dbReference type="InterPro" id="IPR004839">
    <property type="entry name" value="Aminotransferase_I/II_large"/>
</dbReference>
<evidence type="ECO:0000313" key="7">
    <source>
        <dbReference type="Proteomes" id="UP001151002"/>
    </source>
</evidence>
<keyword evidence="2 6" id="KW-0032">Aminotransferase</keyword>
<dbReference type="PANTHER" id="PTHR42790">
    <property type="entry name" value="AMINOTRANSFERASE"/>
    <property type="match status" value="1"/>
</dbReference>
<keyword evidence="7" id="KW-1185">Reference proteome</keyword>
<dbReference type="GO" id="GO:0008483">
    <property type="term" value="F:transaminase activity"/>
    <property type="evidence" value="ECO:0007669"/>
    <property type="project" value="UniProtKB-KW"/>
</dbReference>
<comment type="cofactor">
    <cofactor evidence="1">
        <name>pyridoxal 5'-phosphate</name>
        <dbReference type="ChEBI" id="CHEBI:597326"/>
    </cofactor>
</comment>
<dbReference type="InterPro" id="IPR050859">
    <property type="entry name" value="Class-I_PLP-dep_aminotransf"/>
</dbReference>
<dbReference type="Proteomes" id="UP001151002">
    <property type="component" value="Unassembled WGS sequence"/>
</dbReference>
<proteinExistence type="predicted"/>
<reference evidence="6" key="1">
    <citation type="submission" date="2022-11" db="EMBL/GenBank/DDBJ databases">
        <authorList>
            <person name="Somphong A."/>
            <person name="Phongsopitanun W."/>
        </authorList>
    </citation>
    <scope>NUCLEOTIDE SEQUENCE</scope>
    <source>
        <strain evidence="6">Pm04-4</strain>
    </source>
</reference>
<evidence type="ECO:0000256" key="3">
    <source>
        <dbReference type="ARBA" id="ARBA00022679"/>
    </source>
</evidence>
<dbReference type="Gene3D" id="3.40.640.10">
    <property type="entry name" value="Type I PLP-dependent aspartate aminotransferase-like (Major domain)"/>
    <property type="match status" value="1"/>
</dbReference>
<evidence type="ECO:0000259" key="5">
    <source>
        <dbReference type="Pfam" id="PF00155"/>
    </source>
</evidence>
<evidence type="ECO:0000256" key="1">
    <source>
        <dbReference type="ARBA" id="ARBA00001933"/>
    </source>
</evidence>
<dbReference type="Gene3D" id="3.90.1150.10">
    <property type="entry name" value="Aspartate Aminotransferase, domain 1"/>
    <property type="match status" value="1"/>
</dbReference>
<evidence type="ECO:0000256" key="4">
    <source>
        <dbReference type="ARBA" id="ARBA00022898"/>
    </source>
</evidence>
<dbReference type="EMBL" id="JAPNTZ010000008">
    <property type="protein sequence ID" value="MCY1141059.1"/>
    <property type="molecule type" value="Genomic_DNA"/>
</dbReference>
<dbReference type="CDD" id="cd00609">
    <property type="entry name" value="AAT_like"/>
    <property type="match status" value="1"/>
</dbReference>
<comment type="caution">
    <text evidence="6">The sequence shown here is derived from an EMBL/GenBank/DDBJ whole genome shotgun (WGS) entry which is preliminary data.</text>
</comment>
<dbReference type="InterPro" id="IPR015422">
    <property type="entry name" value="PyrdxlP-dep_Trfase_small"/>
</dbReference>
<protein>
    <submittedName>
        <fullName evidence="6">PLP-dependent aminotransferase family protein</fullName>
    </submittedName>
</protein>
<dbReference type="SUPFAM" id="SSF53383">
    <property type="entry name" value="PLP-dependent transferases"/>
    <property type="match status" value="1"/>
</dbReference>
<keyword evidence="3" id="KW-0808">Transferase</keyword>
<name>A0ABT4B3I6_9ACTN</name>
<dbReference type="InterPro" id="IPR015421">
    <property type="entry name" value="PyrdxlP-dep_Trfase_major"/>
</dbReference>
<feature type="domain" description="Aminotransferase class I/classII large" evidence="5">
    <location>
        <begin position="13"/>
        <end position="351"/>
    </location>
</feature>
<evidence type="ECO:0000313" key="6">
    <source>
        <dbReference type="EMBL" id="MCY1141059.1"/>
    </source>
</evidence>
<keyword evidence="4" id="KW-0663">Pyridoxal phosphate</keyword>